<dbReference type="Gramene" id="Pp3c9_2771V3.1">
    <property type="protein sequence ID" value="Pp3c9_2771V3.1"/>
    <property type="gene ID" value="Pp3c9_2771"/>
</dbReference>
<organism evidence="9">
    <name type="scientific">Physcomitrium patens</name>
    <name type="common">Spreading-leaved earth moss</name>
    <name type="synonym">Physcomitrella patens</name>
    <dbReference type="NCBI Taxonomy" id="3218"/>
    <lineage>
        <taxon>Eukaryota</taxon>
        <taxon>Viridiplantae</taxon>
        <taxon>Streptophyta</taxon>
        <taxon>Embryophyta</taxon>
        <taxon>Bryophyta</taxon>
        <taxon>Bryophytina</taxon>
        <taxon>Bryopsida</taxon>
        <taxon>Funariidae</taxon>
        <taxon>Funariales</taxon>
        <taxon>Funariaceae</taxon>
        <taxon>Physcomitrium</taxon>
    </lineage>
</organism>
<dbReference type="Pfam" id="PF00170">
    <property type="entry name" value="bZIP_1"/>
    <property type="match status" value="1"/>
</dbReference>
<dbReference type="GO" id="GO:0003700">
    <property type="term" value="F:DNA-binding transcription factor activity"/>
    <property type="evidence" value="ECO:0007669"/>
    <property type="project" value="InterPro"/>
</dbReference>
<dbReference type="Gramene" id="Pp3c9_2770V3.1">
    <property type="protein sequence ID" value="Pp3c9_2770V3.1"/>
    <property type="gene ID" value="Pp3c9_2770"/>
</dbReference>
<evidence type="ECO:0000313" key="11">
    <source>
        <dbReference type="Proteomes" id="UP000006727"/>
    </source>
</evidence>
<feature type="coiled-coil region" evidence="6">
    <location>
        <begin position="274"/>
        <end position="336"/>
    </location>
</feature>
<keyword evidence="11" id="KW-1185">Reference proteome</keyword>
<dbReference type="PROSITE" id="PS00036">
    <property type="entry name" value="BZIP_BASIC"/>
    <property type="match status" value="1"/>
</dbReference>
<dbReference type="PANTHER" id="PTHR46408">
    <property type="entry name" value="BASIC LEUCINE ZIPPER 63"/>
    <property type="match status" value="1"/>
</dbReference>
<dbReference type="Gene3D" id="1.20.5.170">
    <property type="match status" value="1"/>
</dbReference>
<name>A0A2K1K1R6_PHYPA</name>
<comment type="subcellular location">
    <subcellularLocation>
        <location evidence="1">Nucleus</location>
    </subcellularLocation>
</comment>
<evidence type="ECO:0000259" key="8">
    <source>
        <dbReference type="PROSITE" id="PS50217"/>
    </source>
</evidence>
<dbReference type="GeneID" id="112286621"/>
<dbReference type="PANTHER" id="PTHR46408:SF10">
    <property type="entry name" value="BASIC LEUCINE ZIPPER 63"/>
    <property type="match status" value="1"/>
</dbReference>
<dbReference type="GO" id="GO:0005634">
    <property type="term" value="C:nucleus"/>
    <property type="evidence" value="ECO:0007669"/>
    <property type="project" value="UniProtKB-SubCell"/>
</dbReference>
<evidence type="ECO:0000256" key="4">
    <source>
        <dbReference type="ARBA" id="ARBA00023163"/>
    </source>
</evidence>
<dbReference type="EMBL" id="ABEU02000009">
    <property type="protein sequence ID" value="PNR47711.1"/>
    <property type="molecule type" value="Genomic_DNA"/>
</dbReference>
<feature type="domain" description="BZIP" evidence="8">
    <location>
        <begin position="256"/>
        <end position="306"/>
    </location>
</feature>
<keyword evidence="6" id="KW-0175">Coiled coil</keyword>
<dbReference type="FunFam" id="1.20.5.170:FF:000020">
    <property type="entry name" value="BZIP transcription factor"/>
    <property type="match status" value="1"/>
</dbReference>
<gene>
    <name evidence="10" type="primary">LOC112286621</name>
    <name evidence="9" type="ORF">PHYPA_012184</name>
</gene>
<proteinExistence type="predicted"/>
<evidence type="ECO:0000313" key="9">
    <source>
        <dbReference type="EMBL" id="PNR47711.1"/>
    </source>
</evidence>
<dbReference type="Pfam" id="PF12498">
    <property type="entry name" value="bZIP_C"/>
    <property type="match status" value="1"/>
</dbReference>
<dbReference type="EnsemblPlants" id="Pp3c9_2770V3.1">
    <property type="protein sequence ID" value="Pp3c9_2770V3.1"/>
    <property type="gene ID" value="Pp3c9_2770"/>
</dbReference>
<dbReference type="SMART" id="SM00338">
    <property type="entry name" value="BRLZ"/>
    <property type="match status" value="1"/>
</dbReference>
<dbReference type="Proteomes" id="UP000006727">
    <property type="component" value="Chromosome 9"/>
</dbReference>
<feature type="region of interest" description="Disordered" evidence="7">
    <location>
        <begin position="209"/>
        <end position="254"/>
    </location>
</feature>
<evidence type="ECO:0000313" key="10">
    <source>
        <dbReference type="EnsemblPlants" id="Pp3c9_2770V3.1"/>
    </source>
</evidence>
<reference evidence="10" key="3">
    <citation type="submission" date="2020-12" db="UniProtKB">
        <authorList>
            <consortium name="EnsemblPlants"/>
        </authorList>
    </citation>
    <scope>IDENTIFICATION</scope>
</reference>
<keyword evidence="2" id="KW-0805">Transcription regulation</keyword>
<protein>
    <recommendedName>
        <fullName evidence="8">BZIP domain-containing protein</fullName>
    </recommendedName>
</protein>
<evidence type="ECO:0000256" key="2">
    <source>
        <dbReference type="ARBA" id="ARBA00023015"/>
    </source>
</evidence>
<keyword evidence="3" id="KW-0238">DNA-binding</keyword>
<dbReference type="PROSITE" id="PS50217">
    <property type="entry name" value="BZIP"/>
    <property type="match status" value="1"/>
</dbReference>
<dbReference type="AlphaFoldDB" id="A0A2K1K1R6"/>
<evidence type="ECO:0000256" key="7">
    <source>
        <dbReference type="SAM" id="MobiDB-lite"/>
    </source>
</evidence>
<dbReference type="InterPro" id="IPR004827">
    <property type="entry name" value="bZIP"/>
</dbReference>
<reference evidence="9 11" key="2">
    <citation type="journal article" date="2018" name="Plant J.">
        <title>The Physcomitrella patens chromosome-scale assembly reveals moss genome structure and evolution.</title>
        <authorList>
            <person name="Lang D."/>
            <person name="Ullrich K.K."/>
            <person name="Murat F."/>
            <person name="Fuchs J."/>
            <person name="Jenkins J."/>
            <person name="Haas F.B."/>
            <person name="Piednoel M."/>
            <person name="Gundlach H."/>
            <person name="Van Bel M."/>
            <person name="Meyberg R."/>
            <person name="Vives C."/>
            <person name="Morata J."/>
            <person name="Symeonidi A."/>
            <person name="Hiss M."/>
            <person name="Muchero W."/>
            <person name="Kamisugi Y."/>
            <person name="Saleh O."/>
            <person name="Blanc G."/>
            <person name="Decker E.L."/>
            <person name="van Gessel N."/>
            <person name="Grimwood J."/>
            <person name="Hayes R.D."/>
            <person name="Graham S.W."/>
            <person name="Gunter L.E."/>
            <person name="McDaniel S.F."/>
            <person name="Hoernstein S.N.W."/>
            <person name="Larsson A."/>
            <person name="Li F.W."/>
            <person name="Perroud P.F."/>
            <person name="Phillips J."/>
            <person name="Ranjan P."/>
            <person name="Rokshar D.S."/>
            <person name="Rothfels C.J."/>
            <person name="Schneider L."/>
            <person name="Shu S."/>
            <person name="Stevenson D.W."/>
            <person name="Thummler F."/>
            <person name="Tillich M."/>
            <person name="Villarreal Aguilar J.C."/>
            <person name="Widiez T."/>
            <person name="Wong G.K."/>
            <person name="Wymore A."/>
            <person name="Zhang Y."/>
            <person name="Zimmer A.D."/>
            <person name="Quatrano R.S."/>
            <person name="Mayer K.F.X."/>
            <person name="Goodstein D."/>
            <person name="Casacuberta J.M."/>
            <person name="Vandepoele K."/>
            <person name="Reski R."/>
            <person name="Cuming A.C."/>
            <person name="Tuskan G.A."/>
            <person name="Maumus F."/>
            <person name="Salse J."/>
            <person name="Schmutz J."/>
            <person name="Rensing S.A."/>
        </authorList>
    </citation>
    <scope>NUCLEOTIDE SEQUENCE [LARGE SCALE GENOMIC DNA]</scope>
    <source>
        <strain evidence="10 11">cv. Gransden 2004</strain>
    </source>
</reference>
<dbReference type="InterPro" id="IPR046347">
    <property type="entry name" value="bZIP_sf"/>
</dbReference>
<dbReference type="InterPro" id="IPR020983">
    <property type="entry name" value="Basic_leucine-zipper_C"/>
</dbReference>
<evidence type="ECO:0000256" key="6">
    <source>
        <dbReference type="SAM" id="Coils"/>
    </source>
</evidence>
<dbReference type="STRING" id="3218.A0A2K1K1R6"/>
<evidence type="ECO:0000256" key="3">
    <source>
        <dbReference type="ARBA" id="ARBA00023125"/>
    </source>
</evidence>
<accession>A0A2K1K1R6</accession>
<dbReference type="GO" id="GO:0003677">
    <property type="term" value="F:DNA binding"/>
    <property type="evidence" value="ECO:0007669"/>
    <property type="project" value="UniProtKB-KW"/>
</dbReference>
<evidence type="ECO:0000256" key="1">
    <source>
        <dbReference type="ARBA" id="ARBA00004123"/>
    </source>
</evidence>
<keyword evidence="4" id="KW-0804">Transcription</keyword>
<dbReference type="SUPFAM" id="SSF57959">
    <property type="entry name" value="Leucine zipper domain"/>
    <property type="match status" value="1"/>
</dbReference>
<dbReference type="EnsemblPlants" id="Pp3c9_2771V3.1">
    <property type="protein sequence ID" value="Pp3c9_2771V3.1"/>
    <property type="gene ID" value="Pp3c9_2771"/>
</dbReference>
<dbReference type="RefSeq" id="XP_024384443.1">
    <property type="nucleotide sequence ID" value="XM_024528675.2"/>
</dbReference>
<dbReference type="PaxDb" id="3218-PP1S213_13V6.2"/>
<sequence>MDRISSVDDILSAYWNESSMTSPVKGSMNRSASEFAFQEFIKENMTATSCFGGRSKSRFYQSQADEGKALNDQSRDNLMISAKSESEFTPPMFASTEELRAMNNVVDPVEVDDIVGIEGALNPLFSRVQNDADKKYSNFPSAALSAGDCGGQDYEDILKQKLERACAAAALSRVNGEGAIIGQSVGAICQKSFAIESSAASACPSGVQCAPMSAKSPSPKPEVDASTGKVKLTTSGSELSDDDEHDLLNQSLPGGDLKRVKRMLSNRESARRSRRRKQAHLSDLEMQVAQLRVENTTLMQRLQEITHMHKDASVDNRILKADVEALRAKVKMAEDMVARQGQPMSNLIPDPSLSFMTPFNVNDMERPFLQQMRHSSMLRHDQQQQPASGIRGKMGRAPSMQRVASLEHLTKRIRNGSSCNVPAWGGWDMDRPAMVQEHGI</sequence>
<evidence type="ECO:0000256" key="5">
    <source>
        <dbReference type="ARBA" id="ARBA00023242"/>
    </source>
</evidence>
<reference evidence="9 11" key="1">
    <citation type="journal article" date="2008" name="Science">
        <title>The Physcomitrella genome reveals evolutionary insights into the conquest of land by plants.</title>
        <authorList>
            <person name="Rensing S."/>
            <person name="Lang D."/>
            <person name="Zimmer A."/>
            <person name="Terry A."/>
            <person name="Salamov A."/>
            <person name="Shapiro H."/>
            <person name="Nishiyama T."/>
            <person name="Perroud P.-F."/>
            <person name="Lindquist E."/>
            <person name="Kamisugi Y."/>
            <person name="Tanahashi T."/>
            <person name="Sakakibara K."/>
            <person name="Fujita T."/>
            <person name="Oishi K."/>
            <person name="Shin-I T."/>
            <person name="Kuroki Y."/>
            <person name="Toyoda A."/>
            <person name="Suzuki Y."/>
            <person name="Hashimoto A."/>
            <person name="Yamaguchi K."/>
            <person name="Sugano A."/>
            <person name="Kohara Y."/>
            <person name="Fujiyama A."/>
            <person name="Anterola A."/>
            <person name="Aoki S."/>
            <person name="Ashton N."/>
            <person name="Barbazuk W.B."/>
            <person name="Barker E."/>
            <person name="Bennetzen J."/>
            <person name="Bezanilla M."/>
            <person name="Blankenship R."/>
            <person name="Cho S.H."/>
            <person name="Dutcher S."/>
            <person name="Estelle M."/>
            <person name="Fawcett J.A."/>
            <person name="Gundlach H."/>
            <person name="Hanada K."/>
            <person name="Heyl A."/>
            <person name="Hicks K.A."/>
            <person name="Hugh J."/>
            <person name="Lohr M."/>
            <person name="Mayer K."/>
            <person name="Melkozernov A."/>
            <person name="Murata T."/>
            <person name="Nelson D."/>
            <person name="Pils B."/>
            <person name="Prigge M."/>
            <person name="Reiss B."/>
            <person name="Renner T."/>
            <person name="Rombauts S."/>
            <person name="Rushton P."/>
            <person name="Sanderfoot A."/>
            <person name="Schween G."/>
            <person name="Shiu S.-H."/>
            <person name="Stueber K."/>
            <person name="Theodoulou F.L."/>
            <person name="Tu H."/>
            <person name="Van de Peer Y."/>
            <person name="Verrier P.J."/>
            <person name="Waters E."/>
            <person name="Wood A."/>
            <person name="Yang L."/>
            <person name="Cove D."/>
            <person name="Cuming A."/>
            <person name="Hasebe M."/>
            <person name="Lucas S."/>
            <person name="Mishler D.B."/>
            <person name="Reski R."/>
            <person name="Grigoriev I."/>
            <person name="Quatrano R.S."/>
            <person name="Boore J.L."/>
        </authorList>
    </citation>
    <scope>NUCLEOTIDE SEQUENCE [LARGE SCALE GENOMIC DNA]</scope>
    <source>
        <strain evidence="10 11">cv. Gransden 2004</strain>
    </source>
</reference>
<keyword evidence="5" id="KW-0539">Nucleus</keyword>
<dbReference type="FunCoup" id="A0A2K1K1R6">
    <property type="interactions" value="289"/>
</dbReference>